<name>A0ABW2EZK0_9GAMM</name>
<sequence length="258" mass="30023">MTSIEIHVHAELNDFLPPAWRRRPLYSCLDRRTSIKDLIEAQGIPHPEINVIVVDGVSVGFDYRLDPAEGAPRRLDVYPWSQTPALIRVHHLRPRPTLPPRWVLDVHLGRLAGYLRLLGFDCRYRNDMHDAELAACSAEEARVLLTRDRRLLMRRCITLGHYVRADAPRRQLEEVCAAFDLHDHFAPFTRCSHCNGRLVTVPKAQVLHRLEPLTRRHVTHFLRCRDCDRLYWHGSHLPRMRELVASLHRPPRGPLSSR</sequence>
<dbReference type="Proteomes" id="UP001596411">
    <property type="component" value="Unassembled WGS sequence"/>
</dbReference>
<dbReference type="InterPro" id="IPR027798">
    <property type="entry name" value="Ub_Mut7C"/>
</dbReference>
<evidence type="ECO:0000259" key="2">
    <source>
        <dbReference type="Pfam" id="PF14451"/>
    </source>
</evidence>
<dbReference type="PANTHER" id="PTHR39081:SF1">
    <property type="entry name" value="MUT7-C RNASE DOMAIN-CONTAINING PROTEIN"/>
    <property type="match status" value="1"/>
</dbReference>
<feature type="domain" description="Mut7-C RNAse" evidence="1">
    <location>
        <begin position="100"/>
        <end position="243"/>
    </location>
</feature>
<evidence type="ECO:0000313" key="3">
    <source>
        <dbReference type="EMBL" id="MFC7091414.1"/>
    </source>
</evidence>
<accession>A0ABW2EZK0</accession>
<dbReference type="EMBL" id="JBHSZP010000036">
    <property type="protein sequence ID" value="MFC7091414.1"/>
    <property type="molecule type" value="Genomic_DNA"/>
</dbReference>
<dbReference type="RefSeq" id="WP_346063808.1">
    <property type="nucleotide sequence ID" value="NZ_BAAADR010000022.1"/>
</dbReference>
<evidence type="ECO:0000313" key="4">
    <source>
        <dbReference type="Proteomes" id="UP001596411"/>
    </source>
</evidence>
<dbReference type="InterPro" id="IPR002782">
    <property type="entry name" value="Mut7-C_RNAse_dom"/>
</dbReference>
<dbReference type="Pfam" id="PF01927">
    <property type="entry name" value="Mut7-C"/>
    <property type="match status" value="1"/>
</dbReference>
<evidence type="ECO:0000259" key="1">
    <source>
        <dbReference type="Pfam" id="PF01927"/>
    </source>
</evidence>
<comment type="caution">
    <text evidence="3">The sequence shown here is derived from an EMBL/GenBank/DDBJ whole genome shotgun (WGS) entry which is preliminary data.</text>
</comment>
<dbReference type="Pfam" id="PF14451">
    <property type="entry name" value="Ub-Mut7C"/>
    <property type="match status" value="1"/>
</dbReference>
<gene>
    <name evidence="3" type="ORF">ACFQH5_17855</name>
</gene>
<organism evidence="3 4">
    <name type="scientific">Halomonas salifodinae</name>
    <dbReference type="NCBI Taxonomy" id="438745"/>
    <lineage>
        <taxon>Bacteria</taxon>
        <taxon>Pseudomonadati</taxon>
        <taxon>Pseudomonadota</taxon>
        <taxon>Gammaproteobacteria</taxon>
        <taxon>Oceanospirillales</taxon>
        <taxon>Halomonadaceae</taxon>
        <taxon>Halomonas</taxon>
    </lineage>
</organism>
<protein>
    <submittedName>
        <fullName evidence="3">Mut7-C RNAse domain-containing protein</fullName>
    </submittedName>
</protein>
<feature type="domain" description="Ubiquitin Mut7-C" evidence="2">
    <location>
        <begin position="1"/>
        <end position="82"/>
    </location>
</feature>
<dbReference type="PANTHER" id="PTHR39081">
    <property type="entry name" value="MUT7-C DOMAIN-CONTAINING PROTEIN"/>
    <property type="match status" value="1"/>
</dbReference>
<keyword evidence="4" id="KW-1185">Reference proteome</keyword>
<proteinExistence type="predicted"/>
<reference evidence="4" key="1">
    <citation type="journal article" date="2019" name="Int. J. Syst. Evol. Microbiol.">
        <title>The Global Catalogue of Microorganisms (GCM) 10K type strain sequencing project: providing services to taxonomists for standard genome sequencing and annotation.</title>
        <authorList>
            <consortium name="The Broad Institute Genomics Platform"/>
            <consortium name="The Broad Institute Genome Sequencing Center for Infectious Disease"/>
            <person name="Wu L."/>
            <person name="Ma J."/>
        </authorList>
    </citation>
    <scope>NUCLEOTIDE SEQUENCE [LARGE SCALE GENOMIC DNA]</scope>
    <source>
        <strain evidence="4">CGMCC 1.13666</strain>
    </source>
</reference>